<keyword evidence="3" id="KW-1185">Reference proteome</keyword>
<name>A0A4Z1IQP3_9HELO</name>
<evidence type="ECO:0000256" key="1">
    <source>
        <dbReference type="SAM" id="MobiDB-lite"/>
    </source>
</evidence>
<dbReference type="OrthoDB" id="3554549at2759"/>
<gene>
    <name evidence="2" type="ORF">BCON_0011g00030</name>
</gene>
<dbReference type="EMBL" id="PQXN01000011">
    <property type="protein sequence ID" value="TGO63665.1"/>
    <property type="molecule type" value="Genomic_DNA"/>
</dbReference>
<dbReference type="AlphaFoldDB" id="A0A4Z1IQP3"/>
<reference evidence="2 3" key="1">
    <citation type="submission" date="2017-12" db="EMBL/GenBank/DDBJ databases">
        <title>Comparative genomics of Botrytis spp.</title>
        <authorList>
            <person name="Valero-Jimenez C.A."/>
            <person name="Tapia P."/>
            <person name="Veloso J."/>
            <person name="Silva-Moreno E."/>
            <person name="Staats M."/>
            <person name="Valdes J.H."/>
            <person name="Van Kan J.A.L."/>
        </authorList>
    </citation>
    <scope>NUCLEOTIDE SEQUENCE [LARGE SCALE GENOMIC DNA]</scope>
    <source>
        <strain evidence="2 3">MUCL11595</strain>
    </source>
</reference>
<accession>A0A4Z1IQP3</accession>
<sequence length="78" mass="9144">MRVIKIEDDSEREKEIYNKIEEECGESESSVDEDLYKVKLELLSQVSHELGGFNSKKRKKQKKKEVKDKSGSKRVKIE</sequence>
<evidence type="ECO:0000313" key="2">
    <source>
        <dbReference type="EMBL" id="TGO63665.1"/>
    </source>
</evidence>
<organism evidence="2 3">
    <name type="scientific">Botryotinia convoluta</name>
    <dbReference type="NCBI Taxonomy" id="54673"/>
    <lineage>
        <taxon>Eukaryota</taxon>
        <taxon>Fungi</taxon>
        <taxon>Dikarya</taxon>
        <taxon>Ascomycota</taxon>
        <taxon>Pezizomycotina</taxon>
        <taxon>Leotiomycetes</taxon>
        <taxon>Helotiales</taxon>
        <taxon>Sclerotiniaceae</taxon>
        <taxon>Botryotinia</taxon>
    </lineage>
</organism>
<dbReference type="Proteomes" id="UP000297527">
    <property type="component" value="Unassembled WGS sequence"/>
</dbReference>
<protein>
    <submittedName>
        <fullName evidence="2">Uncharacterized protein</fullName>
    </submittedName>
</protein>
<feature type="region of interest" description="Disordered" evidence="1">
    <location>
        <begin position="52"/>
        <end position="78"/>
    </location>
</feature>
<evidence type="ECO:0000313" key="3">
    <source>
        <dbReference type="Proteomes" id="UP000297527"/>
    </source>
</evidence>
<comment type="caution">
    <text evidence="2">The sequence shown here is derived from an EMBL/GenBank/DDBJ whole genome shotgun (WGS) entry which is preliminary data.</text>
</comment>
<proteinExistence type="predicted"/>
<feature type="compositionally biased region" description="Basic and acidic residues" evidence="1">
    <location>
        <begin position="65"/>
        <end position="78"/>
    </location>
</feature>
<feature type="compositionally biased region" description="Basic residues" evidence="1">
    <location>
        <begin position="55"/>
        <end position="64"/>
    </location>
</feature>